<protein>
    <submittedName>
        <fullName evidence="1">Uncharacterized protein</fullName>
    </submittedName>
</protein>
<name>A0A135L5H3_9BACI</name>
<gene>
    <name evidence="1" type="ORF">U473_09590</name>
</gene>
<dbReference type="EMBL" id="LSKU01000001">
    <property type="protein sequence ID" value="KXG44226.1"/>
    <property type="molecule type" value="Genomic_DNA"/>
</dbReference>
<comment type="caution">
    <text evidence="1">The sequence shown here is derived from an EMBL/GenBank/DDBJ whole genome shotgun (WGS) entry which is preliminary data.</text>
</comment>
<dbReference type="AlphaFoldDB" id="A0A135L5H3"/>
<proteinExistence type="predicted"/>
<evidence type="ECO:0000313" key="2">
    <source>
        <dbReference type="Proteomes" id="UP000070352"/>
    </source>
</evidence>
<evidence type="ECO:0000313" key="1">
    <source>
        <dbReference type="EMBL" id="KXG44226.1"/>
    </source>
</evidence>
<keyword evidence="2" id="KW-1185">Reference proteome</keyword>
<dbReference type="RefSeq" id="WP_068725682.1">
    <property type="nucleotide sequence ID" value="NZ_LSKU01000001.1"/>
</dbReference>
<reference evidence="1 2" key="1">
    <citation type="submission" date="2016-02" db="EMBL/GenBank/DDBJ databases">
        <title>Draft Genome for Tepidibacillus decaturensis nov. sp. Strain Z9, an Anaerobic, Moderately Thermophilic and Heterotrophic Bacterium from Deep Subsurface of the Illinois Basin, USA.</title>
        <authorList>
            <person name="Dong Y."/>
            <person name="Chang J.Y."/>
            <person name="Sanford R."/>
            <person name="Fouke B.W."/>
        </authorList>
    </citation>
    <scope>NUCLEOTIDE SEQUENCE [LARGE SCALE GENOMIC DNA]</scope>
    <source>
        <strain evidence="1 2">Z9</strain>
    </source>
</reference>
<organism evidence="1 2">
    <name type="scientific">Tepidibacillus decaturensis</name>
    <dbReference type="NCBI Taxonomy" id="1413211"/>
    <lineage>
        <taxon>Bacteria</taxon>
        <taxon>Bacillati</taxon>
        <taxon>Bacillota</taxon>
        <taxon>Bacilli</taxon>
        <taxon>Bacillales</taxon>
        <taxon>Bacillaceae</taxon>
        <taxon>Tepidibacillus</taxon>
    </lineage>
</organism>
<dbReference type="OrthoDB" id="2680213at2"/>
<dbReference type="Proteomes" id="UP000070352">
    <property type="component" value="Unassembled WGS sequence"/>
</dbReference>
<sequence length="74" mass="8880">MFQVQINKEYINSLYFDKLNMGKNQFITQSDQYVGLLSNDEFESFMRENNLITYKEQLKLYESGEVVGNFYKKD</sequence>
<accession>A0A135L5H3</accession>